<dbReference type="Pfam" id="PF26580">
    <property type="entry name" value="Mtb12_C"/>
    <property type="match status" value="1"/>
</dbReference>
<evidence type="ECO:0000256" key="2">
    <source>
        <dbReference type="SAM" id="MobiDB-lite"/>
    </source>
</evidence>
<name>A0A6J7DGV7_9ZZZZ</name>
<sequence>MIHQRKTLHSAVFVTTVCAVLLIAGCGRRSSSNPTTPATTTPATTTPATTANSTAPTVTMPTTIAPATTASPTTTTQDPAKAKAEITANWERFFLPTTAIADRVALLENGPALQQALELRATDPLQAQASAVVKSVELTAPDQATVTYDVLLNGVVALPDSQGISVRRDGVWKVGAESFCALISLGATGPIPGCG</sequence>
<feature type="region of interest" description="Disordered" evidence="2">
    <location>
        <begin position="29"/>
        <end position="82"/>
    </location>
</feature>
<protein>
    <submittedName>
        <fullName evidence="4">Unannotated protein</fullName>
    </submittedName>
</protein>
<reference evidence="4" key="1">
    <citation type="submission" date="2020-05" db="EMBL/GenBank/DDBJ databases">
        <authorList>
            <person name="Chiriac C."/>
            <person name="Salcher M."/>
            <person name="Ghai R."/>
            <person name="Kavagutti S V."/>
        </authorList>
    </citation>
    <scope>NUCLEOTIDE SEQUENCE</scope>
</reference>
<accession>A0A6J7DGV7</accession>
<dbReference type="AlphaFoldDB" id="A0A6J7DGV7"/>
<gene>
    <name evidence="4" type="ORF">UFOPK3376_00757</name>
</gene>
<dbReference type="PROSITE" id="PS51257">
    <property type="entry name" value="PROKAR_LIPOPROTEIN"/>
    <property type="match status" value="1"/>
</dbReference>
<proteinExistence type="predicted"/>
<dbReference type="InterPro" id="IPR058644">
    <property type="entry name" value="Mtb12-like_C"/>
</dbReference>
<keyword evidence="1" id="KW-0732">Signal</keyword>
<evidence type="ECO:0000256" key="1">
    <source>
        <dbReference type="ARBA" id="ARBA00022729"/>
    </source>
</evidence>
<feature type="domain" description="Low molecular weight antigen MTB12-like C-terminal" evidence="3">
    <location>
        <begin position="79"/>
        <end position="186"/>
    </location>
</feature>
<evidence type="ECO:0000259" key="3">
    <source>
        <dbReference type="Pfam" id="PF26580"/>
    </source>
</evidence>
<evidence type="ECO:0000313" key="4">
    <source>
        <dbReference type="EMBL" id="CAB4869857.1"/>
    </source>
</evidence>
<organism evidence="4">
    <name type="scientific">freshwater metagenome</name>
    <dbReference type="NCBI Taxonomy" id="449393"/>
    <lineage>
        <taxon>unclassified sequences</taxon>
        <taxon>metagenomes</taxon>
        <taxon>ecological metagenomes</taxon>
    </lineage>
</organism>
<feature type="compositionally biased region" description="Low complexity" evidence="2">
    <location>
        <begin position="30"/>
        <end position="79"/>
    </location>
</feature>
<dbReference type="EMBL" id="CAFBLP010000013">
    <property type="protein sequence ID" value="CAB4869857.1"/>
    <property type="molecule type" value="Genomic_DNA"/>
</dbReference>